<evidence type="ECO:0000256" key="5">
    <source>
        <dbReference type="SAM" id="MobiDB-lite"/>
    </source>
</evidence>
<comment type="caution">
    <text evidence="7">The sequence shown here is derived from an EMBL/GenBank/DDBJ whole genome shotgun (WGS) entry which is preliminary data.</text>
</comment>
<comment type="subcellular location">
    <subcellularLocation>
        <location evidence="1">Nucleus</location>
    </subcellularLocation>
</comment>
<evidence type="ECO:0000313" key="8">
    <source>
        <dbReference type="Proteomes" id="UP001633002"/>
    </source>
</evidence>
<evidence type="ECO:0000256" key="4">
    <source>
        <dbReference type="PROSITE-ProRule" id="PRU00176"/>
    </source>
</evidence>
<gene>
    <name evidence="7" type="ORF">R1sor_001656</name>
</gene>
<keyword evidence="3" id="KW-0539">Nucleus</keyword>
<dbReference type="FunFam" id="3.30.70.330:FF:000467">
    <property type="entry name" value="Cell wall integrity protein scw1"/>
    <property type="match status" value="1"/>
</dbReference>
<dbReference type="CDD" id="cd12245">
    <property type="entry name" value="RRM_scw1_like"/>
    <property type="match status" value="1"/>
</dbReference>
<evidence type="ECO:0000256" key="2">
    <source>
        <dbReference type="ARBA" id="ARBA00022884"/>
    </source>
</evidence>
<dbReference type="GO" id="GO:0003723">
    <property type="term" value="F:RNA binding"/>
    <property type="evidence" value="ECO:0007669"/>
    <property type="project" value="UniProtKB-UniRule"/>
</dbReference>
<dbReference type="CDD" id="cd12420">
    <property type="entry name" value="RRM_RBPMS_like"/>
    <property type="match status" value="1"/>
</dbReference>
<dbReference type="Proteomes" id="UP001633002">
    <property type="component" value="Unassembled WGS sequence"/>
</dbReference>
<dbReference type="AlphaFoldDB" id="A0ABD3H0J1"/>
<dbReference type="Gene3D" id="3.30.70.330">
    <property type="match status" value="2"/>
</dbReference>
<proteinExistence type="predicted"/>
<dbReference type="EMBL" id="JBJQOH010000006">
    <property type="protein sequence ID" value="KAL3683634.1"/>
    <property type="molecule type" value="Genomic_DNA"/>
</dbReference>
<evidence type="ECO:0000313" key="7">
    <source>
        <dbReference type="EMBL" id="KAL3683634.1"/>
    </source>
</evidence>
<feature type="region of interest" description="Disordered" evidence="5">
    <location>
        <begin position="283"/>
        <end position="352"/>
    </location>
</feature>
<dbReference type="SUPFAM" id="SSF54928">
    <property type="entry name" value="RNA-binding domain, RBD"/>
    <property type="match status" value="1"/>
</dbReference>
<sequence>MAAPPTQYAQWSTPAPAADTSHDEVRTIFVLGFPPDVKERELQNLLRWWPGYEASQMNFKGDQPMGFALFSTSAMAMAARDALQNLVFDSETNSVLRAEMAKKNLYVKRGGSEPATYDPSKRMRTAGDYSAPQYPAPSAFVPPAAPTWGPQSYIPPSAPYDPYGGYSVAQVPPVAPAGYAPVQNTKDNPPCNTLFIGNLGEATSEAELRGLFSSQPGFRQMKVLRQGKSTVCFIEFGDVSSAMAVHQNLQGAVLTTSDRGGMRIQYPKSTVILIEDPCTYSKNPYGRKREGTGTGPQQSDGVVAATQLNQGKLETPPPPSTSVPESNGSSEVPPAAVLPATPGVKTEQPQAV</sequence>
<dbReference type="FunFam" id="3.30.70.330:FF:000037">
    <property type="entry name" value="RNA-binding protein with multiple splicing 2"/>
    <property type="match status" value="1"/>
</dbReference>
<evidence type="ECO:0000259" key="6">
    <source>
        <dbReference type="PROSITE" id="PS50102"/>
    </source>
</evidence>
<dbReference type="InterPro" id="IPR000504">
    <property type="entry name" value="RRM_dom"/>
</dbReference>
<accession>A0ABD3H0J1</accession>
<reference evidence="7 8" key="1">
    <citation type="submission" date="2024-09" db="EMBL/GenBank/DDBJ databases">
        <title>Chromosome-scale assembly of Riccia sorocarpa.</title>
        <authorList>
            <person name="Paukszto L."/>
        </authorList>
    </citation>
    <scope>NUCLEOTIDE SEQUENCE [LARGE SCALE GENOMIC DNA]</scope>
    <source>
        <strain evidence="7">LP-2024</strain>
        <tissue evidence="7">Aerial parts of the thallus</tissue>
    </source>
</reference>
<dbReference type="InterPro" id="IPR035979">
    <property type="entry name" value="RBD_domain_sf"/>
</dbReference>
<dbReference type="GO" id="GO:0005634">
    <property type="term" value="C:nucleus"/>
    <property type="evidence" value="ECO:0007669"/>
    <property type="project" value="UniProtKB-SubCell"/>
</dbReference>
<feature type="domain" description="RRM" evidence="6">
    <location>
        <begin position="192"/>
        <end position="269"/>
    </location>
</feature>
<organism evidence="7 8">
    <name type="scientific">Riccia sorocarpa</name>
    <dbReference type="NCBI Taxonomy" id="122646"/>
    <lineage>
        <taxon>Eukaryota</taxon>
        <taxon>Viridiplantae</taxon>
        <taxon>Streptophyta</taxon>
        <taxon>Embryophyta</taxon>
        <taxon>Marchantiophyta</taxon>
        <taxon>Marchantiopsida</taxon>
        <taxon>Marchantiidae</taxon>
        <taxon>Marchantiales</taxon>
        <taxon>Ricciaceae</taxon>
        <taxon>Riccia</taxon>
    </lineage>
</organism>
<feature type="compositionally biased region" description="Polar residues" evidence="5">
    <location>
        <begin position="295"/>
        <end position="312"/>
    </location>
</feature>
<dbReference type="InterPro" id="IPR012677">
    <property type="entry name" value="Nucleotide-bd_a/b_plait_sf"/>
</dbReference>
<evidence type="ECO:0000256" key="3">
    <source>
        <dbReference type="ARBA" id="ARBA00023242"/>
    </source>
</evidence>
<dbReference type="Pfam" id="PF00076">
    <property type="entry name" value="RRM_1"/>
    <property type="match status" value="1"/>
</dbReference>
<dbReference type="SMART" id="SM00360">
    <property type="entry name" value="RRM"/>
    <property type="match status" value="2"/>
</dbReference>
<evidence type="ECO:0000256" key="1">
    <source>
        <dbReference type="ARBA" id="ARBA00004123"/>
    </source>
</evidence>
<name>A0ABD3H0J1_9MARC</name>
<dbReference type="PANTHER" id="PTHR10501">
    <property type="entry name" value="U1 SMALL NUCLEAR RIBONUCLEOPROTEIN A/U2 SMALL NUCLEAR RIBONUCLEOPROTEIN B"/>
    <property type="match status" value="1"/>
</dbReference>
<protein>
    <recommendedName>
        <fullName evidence="6">RRM domain-containing protein</fullName>
    </recommendedName>
</protein>
<keyword evidence="8" id="KW-1185">Reference proteome</keyword>
<keyword evidence="2 4" id="KW-0694">RNA-binding</keyword>
<dbReference type="PROSITE" id="PS50102">
    <property type="entry name" value="RRM"/>
    <property type="match status" value="1"/>
</dbReference>